<accession>A0A450WTZ2</accession>
<dbReference type="InterPro" id="IPR017200">
    <property type="entry name" value="PqqE-like"/>
</dbReference>
<dbReference type="PIRSF" id="PIRSF037420">
    <property type="entry name" value="PQQ_syn_pqqE"/>
    <property type="match status" value="1"/>
</dbReference>
<reference evidence="8" key="1">
    <citation type="submission" date="2019-02" db="EMBL/GenBank/DDBJ databases">
        <authorList>
            <person name="Gruber-Vodicka R. H."/>
            <person name="Seah K. B. B."/>
        </authorList>
    </citation>
    <scope>NUCLEOTIDE SEQUENCE</scope>
    <source>
        <strain evidence="8">BECK_S313</strain>
    </source>
</reference>
<dbReference type="Pfam" id="PF04055">
    <property type="entry name" value="Radical_SAM"/>
    <property type="match status" value="1"/>
</dbReference>
<evidence type="ECO:0000259" key="7">
    <source>
        <dbReference type="PROSITE" id="PS51918"/>
    </source>
</evidence>
<evidence type="ECO:0000256" key="1">
    <source>
        <dbReference type="ARBA" id="ARBA00001966"/>
    </source>
</evidence>
<evidence type="ECO:0000256" key="5">
    <source>
        <dbReference type="ARBA" id="ARBA00023004"/>
    </source>
</evidence>
<dbReference type="PANTHER" id="PTHR11228">
    <property type="entry name" value="RADICAL SAM DOMAIN PROTEIN"/>
    <property type="match status" value="1"/>
</dbReference>
<dbReference type="PROSITE" id="PS51918">
    <property type="entry name" value="RADICAL_SAM"/>
    <property type="match status" value="1"/>
</dbReference>
<dbReference type="SUPFAM" id="SSF102114">
    <property type="entry name" value="Radical SAM enzymes"/>
    <property type="match status" value="1"/>
</dbReference>
<dbReference type="InterPro" id="IPR058240">
    <property type="entry name" value="rSAM_sf"/>
</dbReference>
<keyword evidence="3" id="KW-0949">S-adenosyl-L-methionine</keyword>
<dbReference type="InterPro" id="IPR013785">
    <property type="entry name" value="Aldolase_TIM"/>
</dbReference>
<dbReference type="SFLD" id="SFLDG01386">
    <property type="entry name" value="main_SPASM_domain-containing"/>
    <property type="match status" value="1"/>
</dbReference>
<keyword evidence="2" id="KW-0004">4Fe-4S</keyword>
<dbReference type="EMBL" id="CAADFK010000212">
    <property type="protein sequence ID" value="VFK20479.1"/>
    <property type="molecule type" value="Genomic_DNA"/>
</dbReference>
<dbReference type="NCBIfam" id="TIGR04085">
    <property type="entry name" value="rSAM_more_4Fe4S"/>
    <property type="match status" value="1"/>
</dbReference>
<keyword evidence="5" id="KW-0408">Iron</keyword>
<keyword evidence="4" id="KW-0479">Metal-binding</keyword>
<keyword evidence="6" id="KW-0411">Iron-sulfur</keyword>
<proteinExistence type="predicted"/>
<dbReference type="AlphaFoldDB" id="A0A450WTZ2"/>
<organism evidence="8">
    <name type="scientific">Candidatus Kentrum sp. LPFa</name>
    <dbReference type="NCBI Taxonomy" id="2126335"/>
    <lineage>
        <taxon>Bacteria</taxon>
        <taxon>Pseudomonadati</taxon>
        <taxon>Pseudomonadota</taxon>
        <taxon>Gammaproteobacteria</taxon>
        <taxon>Candidatus Kentrum</taxon>
    </lineage>
</organism>
<dbReference type="InterPro" id="IPR007197">
    <property type="entry name" value="rSAM"/>
</dbReference>
<evidence type="ECO:0000256" key="3">
    <source>
        <dbReference type="ARBA" id="ARBA00022691"/>
    </source>
</evidence>
<evidence type="ECO:0000313" key="8">
    <source>
        <dbReference type="EMBL" id="VFK20479.1"/>
    </source>
</evidence>
<evidence type="ECO:0000256" key="2">
    <source>
        <dbReference type="ARBA" id="ARBA00022485"/>
    </source>
</evidence>
<dbReference type="Pfam" id="PF13186">
    <property type="entry name" value="SPASM"/>
    <property type="match status" value="1"/>
</dbReference>
<name>A0A450WTZ2_9GAMM</name>
<dbReference type="SFLD" id="SFLDG01067">
    <property type="entry name" value="SPASM/twitch_domain_containing"/>
    <property type="match status" value="1"/>
</dbReference>
<sequence length="331" mass="37159">MITPSISDILPSIPPYLDVDVTNQCNVKCSFCSVSATNRKKDNEIGGNNWLSFFERTRGLPLFKVSLLGGEPLMVPEIYDIIQALDSMEVDTTVSTNGLMLDELTVMRLAESGLSNLQVSIDYPISDLHDKSRNKKGLFERAIEGLSLARKFWLRCTINFVVTKNSLPYIEGMNELAEDMDIGLVLSEFKPVGRGAEMLHEIISHEDFYKLRNSKYVSLAPFFLDSITTGRQYCSIGLDRLYIDEIGDIYPCDLYRPYKKLGNIMADDISDIWLNSSVLNDFREFKYGKSMPHKNTKCGLCGIFSHCRSGCLALAELHGGHAYSGDPRCAK</sequence>
<feature type="domain" description="Radical SAM core" evidence="7">
    <location>
        <begin position="11"/>
        <end position="239"/>
    </location>
</feature>
<evidence type="ECO:0000256" key="6">
    <source>
        <dbReference type="ARBA" id="ARBA00023014"/>
    </source>
</evidence>
<dbReference type="GO" id="GO:0003824">
    <property type="term" value="F:catalytic activity"/>
    <property type="evidence" value="ECO:0007669"/>
    <property type="project" value="InterPro"/>
</dbReference>
<gene>
    <name evidence="8" type="ORF">BECKLPF1236B_GA0070989_121212</name>
</gene>
<dbReference type="InterPro" id="IPR023885">
    <property type="entry name" value="4Fe4S-binding_SPASM_dom"/>
</dbReference>
<protein>
    <submittedName>
        <fullName evidence="8">Radical SAM additional 4Fe4S-binding SPASM domain-containing protein</fullName>
    </submittedName>
</protein>
<dbReference type="SFLD" id="SFLDS00029">
    <property type="entry name" value="Radical_SAM"/>
    <property type="match status" value="1"/>
</dbReference>
<dbReference type="Gene3D" id="3.20.20.70">
    <property type="entry name" value="Aldolase class I"/>
    <property type="match status" value="1"/>
</dbReference>
<dbReference type="InterPro" id="IPR050377">
    <property type="entry name" value="Radical_SAM_PqqE_MftC-like"/>
</dbReference>
<dbReference type="CDD" id="cd01335">
    <property type="entry name" value="Radical_SAM"/>
    <property type="match status" value="1"/>
</dbReference>
<dbReference type="GO" id="GO:0046872">
    <property type="term" value="F:metal ion binding"/>
    <property type="evidence" value="ECO:0007669"/>
    <property type="project" value="UniProtKB-KW"/>
</dbReference>
<dbReference type="PANTHER" id="PTHR11228:SF7">
    <property type="entry name" value="PQQA PEPTIDE CYCLASE"/>
    <property type="match status" value="1"/>
</dbReference>
<dbReference type="GO" id="GO:0051539">
    <property type="term" value="F:4 iron, 4 sulfur cluster binding"/>
    <property type="evidence" value="ECO:0007669"/>
    <property type="project" value="UniProtKB-KW"/>
</dbReference>
<evidence type="ECO:0000256" key="4">
    <source>
        <dbReference type="ARBA" id="ARBA00022723"/>
    </source>
</evidence>
<comment type="cofactor">
    <cofactor evidence="1">
        <name>[4Fe-4S] cluster</name>
        <dbReference type="ChEBI" id="CHEBI:49883"/>
    </cofactor>
</comment>